<sequence>MHGHVDKPAIRAPPRMRAANAHVTRRPLAGRPAAFATFWVKIHRQEWMTEESAHAHRRHSLLQDNPASG</sequence>
<evidence type="ECO:0000256" key="1">
    <source>
        <dbReference type="SAM" id="MobiDB-lite"/>
    </source>
</evidence>
<protein>
    <submittedName>
        <fullName evidence="2">Uncharacterized protein</fullName>
    </submittedName>
</protein>
<dbReference type="RefSeq" id="WP_113889390.1">
    <property type="nucleotide sequence ID" value="NZ_QNRK01000011.1"/>
</dbReference>
<accession>A0A366FGP1</accession>
<comment type="caution">
    <text evidence="2">The sequence shown here is derived from an EMBL/GenBank/DDBJ whole genome shotgun (WGS) entry which is preliminary data.</text>
</comment>
<dbReference type="EMBL" id="QNRK01000011">
    <property type="protein sequence ID" value="RBP13843.1"/>
    <property type="molecule type" value="Genomic_DNA"/>
</dbReference>
<gene>
    <name evidence="2" type="ORF">DFR50_111105</name>
</gene>
<evidence type="ECO:0000313" key="2">
    <source>
        <dbReference type="EMBL" id="RBP13843.1"/>
    </source>
</evidence>
<feature type="compositionally biased region" description="Low complexity" evidence="1">
    <location>
        <begin position="10"/>
        <end position="21"/>
    </location>
</feature>
<proteinExistence type="predicted"/>
<organism evidence="2 3">
    <name type="scientific">Roseiarcus fermentans</name>
    <dbReference type="NCBI Taxonomy" id="1473586"/>
    <lineage>
        <taxon>Bacteria</taxon>
        <taxon>Pseudomonadati</taxon>
        <taxon>Pseudomonadota</taxon>
        <taxon>Alphaproteobacteria</taxon>
        <taxon>Hyphomicrobiales</taxon>
        <taxon>Roseiarcaceae</taxon>
        <taxon>Roseiarcus</taxon>
    </lineage>
</organism>
<feature type="region of interest" description="Disordered" evidence="1">
    <location>
        <begin position="1"/>
        <end position="25"/>
    </location>
</feature>
<keyword evidence="3" id="KW-1185">Reference proteome</keyword>
<dbReference type="AlphaFoldDB" id="A0A366FGP1"/>
<dbReference type="Proteomes" id="UP000253529">
    <property type="component" value="Unassembled WGS sequence"/>
</dbReference>
<name>A0A366FGP1_9HYPH</name>
<reference evidence="2 3" key="1">
    <citation type="submission" date="2018-06" db="EMBL/GenBank/DDBJ databases">
        <title>Genomic Encyclopedia of Type Strains, Phase IV (KMG-IV): sequencing the most valuable type-strain genomes for metagenomic binning, comparative biology and taxonomic classification.</title>
        <authorList>
            <person name="Goeker M."/>
        </authorList>
    </citation>
    <scope>NUCLEOTIDE SEQUENCE [LARGE SCALE GENOMIC DNA]</scope>
    <source>
        <strain evidence="2 3">DSM 24875</strain>
    </source>
</reference>
<evidence type="ECO:0000313" key="3">
    <source>
        <dbReference type="Proteomes" id="UP000253529"/>
    </source>
</evidence>